<dbReference type="Pfam" id="PF00392">
    <property type="entry name" value="GntR"/>
    <property type="match status" value="1"/>
</dbReference>
<protein>
    <submittedName>
        <fullName evidence="5">GntR family transcriptional regulator</fullName>
    </submittedName>
</protein>
<evidence type="ECO:0000256" key="3">
    <source>
        <dbReference type="ARBA" id="ARBA00023163"/>
    </source>
</evidence>
<organism evidence="5 6">
    <name type="scientific">Breznakiella homolactica</name>
    <dbReference type="NCBI Taxonomy" id="2798577"/>
    <lineage>
        <taxon>Bacteria</taxon>
        <taxon>Pseudomonadati</taxon>
        <taxon>Spirochaetota</taxon>
        <taxon>Spirochaetia</taxon>
        <taxon>Spirochaetales</taxon>
        <taxon>Breznakiellaceae</taxon>
        <taxon>Breznakiella</taxon>
    </lineage>
</organism>
<evidence type="ECO:0000313" key="6">
    <source>
        <dbReference type="Proteomes" id="UP000595917"/>
    </source>
</evidence>
<evidence type="ECO:0000256" key="2">
    <source>
        <dbReference type="ARBA" id="ARBA00023125"/>
    </source>
</evidence>
<dbReference type="Proteomes" id="UP000595917">
    <property type="component" value="Chromosome"/>
</dbReference>
<dbReference type="SMART" id="SM00345">
    <property type="entry name" value="HTH_GNTR"/>
    <property type="match status" value="1"/>
</dbReference>
<keyword evidence="1" id="KW-0805">Transcription regulation</keyword>
<dbReference type="InterPro" id="IPR000524">
    <property type="entry name" value="Tscrpt_reg_HTH_GntR"/>
</dbReference>
<dbReference type="Gene3D" id="1.20.120.530">
    <property type="entry name" value="GntR ligand-binding domain-like"/>
    <property type="match status" value="1"/>
</dbReference>
<dbReference type="InterPro" id="IPR036390">
    <property type="entry name" value="WH_DNA-bd_sf"/>
</dbReference>
<evidence type="ECO:0000259" key="4">
    <source>
        <dbReference type="PROSITE" id="PS50949"/>
    </source>
</evidence>
<dbReference type="Pfam" id="PF07729">
    <property type="entry name" value="FCD"/>
    <property type="match status" value="1"/>
</dbReference>
<proteinExistence type="predicted"/>
<dbReference type="SUPFAM" id="SSF46785">
    <property type="entry name" value="Winged helix' DNA-binding domain"/>
    <property type="match status" value="1"/>
</dbReference>
<keyword evidence="2" id="KW-0238">DNA-binding</keyword>
<gene>
    <name evidence="5" type="ORF">JFL75_01250</name>
</gene>
<dbReference type="Gene3D" id="1.10.10.10">
    <property type="entry name" value="Winged helix-like DNA-binding domain superfamily/Winged helix DNA-binding domain"/>
    <property type="match status" value="1"/>
</dbReference>
<dbReference type="PANTHER" id="PTHR43537">
    <property type="entry name" value="TRANSCRIPTIONAL REGULATOR, GNTR FAMILY"/>
    <property type="match status" value="1"/>
</dbReference>
<dbReference type="KEGG" id="bhc:JFL75_01250"/>
<evidence type="ECO:0000313" key="5">
    <source>
        <dbReference type="EMBL" id="QQO09574.1"/>
    </source>
</evidence>
<name>A0A7T8B9F4_9SPIR</name>
<evidence type="ECO:0000256" key="1">
    <source>
        <dbReference type="ARBA" id="ARBA00023015"/>
    </source>
</evidence>
<dbReference type="InterPro" id="IPR008920">
    <property type="entry name" value="TF_FadR/GntR_C"/>
</dbReference>
<dbReference type="PROSITE" id="PS50949">
    <property type="entry name" value="HTH_GNTR"/>
    <property type="match status" value="1"/>
</dbReference>
<feature type="domain" description="HTH gntR-type" evidence="4">
    <location>
        <begin position="16"/>
        <end position="88"/>
    </location>
</feature>
<dbReference type="InterPro" id="IPR036388">
    <property type="entry name" value="WH-like_DNA-bd_sf"/>
</dbReference>
<dbReference type="InterPro" id="IPR011711">
    <property type="entry name" value="GntR_C"/>
</dbReference>
<dbReference type="SUPFAM" id="SSF48008">
    <property type="entry name" value="GntR ligand-binding domain-like"/>
    <property type="match status" value="1"/>
</dbReference>
<dbReference type="EMBL" id="CP067089">
    <property type="protein sequence ID" value="QQO09574.1"/>
    <property type="molecule type" value="Genomic_DNA"/>
</dbReference>
<dbReference type="GO" id="GO:0003700">
    <property type="term" value="F:DNA-binding transcription factor activity"/>
    <property type="evidence" value="ECO:0007669"/>
    <property type="project" value="InterPro"/>
</dbReference>
<dbReference type="GO" id="GO:0003677">
    <property type="term" value="F:DNA binding"/>
    <property type="evidence" value="ECO:0007669"/>
    <property type="project" value="UniProtKB-KW"/>
</dbReference>
<keyword evidence="3" id="KW-0804">Transcription</keyword>
<dbReference type="RefSeq" id="WP_215626877.1">
    <property type="nucleotide sequence ID" value="NZ_CP067089.2"/>
</dbReference>
<accession>A0A7T8B9F4</accession>
<sequence length="232" mass="26467">MVILIMSIFDNMFMHSPTSLDTLHSLRRDLLTGKYEIGQHLKTEVLAQEYQVSRGSITRALHKLEMEGLVESEPNGRVSVIGISVQDIIDMYDMRLWLEKRAMQILLEKDHVDYSPLVQIMNLLNKENNKGGTADPVKMAELGFNVHIAMFQMCGNKAIFMAWKSASTLMQEIININGSHVPADETYRKHKLLSDCIIQKWPNSVEVIEEHLMGGSRDIYLEALENIKHKGD</sequence>
<keyword evidence="6" id="KW-1185">Reference proteome</keyword>
<reference evidence="5" key="1">
    <citation type="submission" date="2021-01" db="EMBL/GenBank/DDBJ databases">
        <title>Description of Breznakiella homolactica.</title>
        <authorList>
            <person name="Song Y."/>
            <person name="Brune A."/>
        </authorList>
    </citation>
    <scope>NUCLEOTIDE SEQUENCE</scope>
    <source>
        <strain evidence="5">RmG30</strain>
    </source>
</reference>
<dbReference type="PANTHER" id="PTHR43537:SF5">
    <property type="entry name" value="UXU OPERON TRANSCRIPTIONAL REGULATOR"/>
    <property type="match status" value="1"/>
</dbReference>
<dbReference type="AlphaFoldDB" id="A0A7T8B9F4"/>